<dbReference type="PANTHER" id="PTHR45745">
    <property type="entry name" value="PHOSPHOMANNOMUTASE 45A"/>
    <property type="match status" value="1"/>
</dbReference>
<accession>A0ABP3AI53</accession>
<dbReference type="InterPro" id="IPR005846">
    <property type="entry name" value="A-D-PHexomutase_a/b/a-III"/>
</dbReference>
<feature type="domain" description="Alpha-D-phosphohexomutase alpha/beta/alpha" evidence="5">
    <location>
        <begin position="1"/>
        <end position="76"/>
    </location>
</feature>
<proteinExistence type="predicted"/>
<dbReference type="InterPro" id="IPR036900">
    <property type="entry name" value="A-D-PHexomutase_C_sf"/>
</dbReference>
<reference evidence="7 8" key="1">
    <citation type="submission" date="2014-01" db="EMBL/GenBank/DDBJ databases">
        <authorList>
            <person name="Dobos K."/>
            <person name="Lenaerts A."/>
            <person name="Ordway D."/>
            <person name="DeGroote M.A."/>
            <person name="Parker T."/>
            <person name="Sizemore C."/>
            <person name="Tallon L.J."/>
            <person name="Sadzewicz L.K."/>
            <person name="Sengamalay N."/>
            <person name="Fraser C.M."/>
            <person name="Hine E."/>
            <person name="Shefchek K.A."/>
            <person name="Das S.P."/>
            <person name="Tettelin H."/>
        </authorList>
    </citation>
    <scope>NUCLEOTIDE SEQUENCE [LARGE SCALE GENOMIC DNA]</scope>
    <source>
        <strain evidence="7 8">Harvey</strain>
    </source>
</reference>
<dbReference type="Pfam" id="PF02880">
    <property type="entry name" value="PGM_PMM_III"/>
    <property type="match status" value="1"/>
</dbReference>
<keyword evidence="3" id="KW-0413">Isomerase</keyword>
<evidence type="ECO:0000256" key="3">
    <source>
        <dbReference type="ARBA" id="ARBA00023235"/>
    </source>
</evidence>
<evidence type="ECO:0000259" key="5">
    <source>
        <dbReference type="Pfam" id="PF02879"/>
    </source>
</evidence>
<dbReference type="SUPFAM" id="SSF55957">
    <property type="entry name" value="Phosphoglucomutase, C-terminal domain"/>
    <property type="match status" value="1"/>
</dbReference>
<sequence length="312" mass="33246">MHGVGGTVAVATLRRAGFTDVHTVATQFEPDPDFPTVAFPNPEEPGATDALLELAAGVRADVAIALDPDADRCAVAIPTSSGWRMLSGDETGWLLGDYILSKQPPGDWIVASTLVSSRMLAAIAADYGVVHVQTLTGFKWLARADADRPGTLVYAYEEAIGHCVDPTAVRDKDGISAAVLTCDLVASLERQGRSVPDVLDDLAHRYGVHEVGAVARRVADADQAAALMRRLRESPPDRLAGFTATVTDITDALIFAGGDDRTSVRVVVRPSGTEPKLKCYIEVRCEVAGDLAATRQRAQELRRELASTVSGW</sequence>
<evidence type="ECO:0000256" key="2">
    <source>
        <dbReference type="ARBA" id="ARBA00022842"/>
    </source>
</evidence>
<dbReference type="Pfam" id="PF00408">
    <property type="entry name" value="PGM_PMM_IV"/>
    <property type="match status" value="1"/>
</dbReference>
<gene>
    <name evidence="7" type="ORF">I551_4203</name>
</gene>
<evidence type="ECO:0000256" key="1">
    <source>
        <dbReference type="ARBA" id="ARBA00022723"/>
    </source>
</evidence>
<dbReference type="Gene3D" id="3.30.310.50">
    <property type="entry name" value="Alpha-D-phosphohexomutase, C-terminal domain"/>
    <property type="match status" value="1"/>
</dbReference>
<comment type="caution">
    <text evidence="7">The sequence shown here is derived from an EMBL/GenBank/DDBJ whole genome shotgun (WGS) entry which is preliminary data.</text>
</comment>
<evidence type="ECO:0000259" key="4">
    <source>
        <dbReference type="Pfam" id="PF00408"/>
    </source>
</evidence>
<dbReference type="PANTHER" id="PTHR45745:SF1">
    <property type="entry name" value="PHOSPHOGLUCOMUTASE 2B-RELATED"/>
    <property type="match status" value="1"/>
</dbReference>
<dbReference type="InterPro" id="IPR005843">
    <property type="entry name" value="A-D-PHexomutase_C"/>
</dbReference>
<name>A0ABP3AI53_MYCUL</name>
<evidence type="ECO:0000313" key="8">
    <source>
        <dbReference type="Proteomes" id="UP000020681"/>
    </source>
</evidence>
<keyword evidence="1" id="KW-0479">Metal-binding</keyword>
<keyword evidence="8" id="KW-1185">Reference proteome</keyword>
<feature type="domain" description="Alpha-D-phosphohexomutase C-terminal" evidence="4">
    <location>
        <begin position="264"/>
        <end position="284"/>
    </location>
</feature>
<keyword evidence="2" id="KW-0460">Magnesium</keyword>
<dbReference type="Proteomes" id="UP000020681">
    <property type="component" value="Unassembled WGS sequence"/>
</dbReference>
<dbReference type="InterPro" id="IPR016055">
    <property type="entry name" value="A-D-PHexomutase_a/b/a-I/II/III"/>
</dbReference>
<dbReference type="Pfam" id="PF02879">
    <property type="entry name" value="PGM_PMM_II"/>
    <property type="match status" value="1"/>
</dbReference>
<dbReference type="Gene3D" id="3.40.120.10">
    <property type="entry name" value="Alpha-D-Glucose-1,6-Bisphosphate, subunit A, domain 3"/>
    <property type="match status" value="2"/>
</dbReference>
<feature type="domain" description="Alpha-D-phosphohexomutase alpha/beta/alpha" evidence="6">
    <location>
        <begin position="88"/>
        <end position="206"/>
    </location>
</feature>
<dbReference type="SUPFAM" id="SSF53738">
    <property type="entry name" value="Phosphoglucomutase, first 3 domains"/>
    <property type="match status" value="2"/>
</dbReference>
<evidence type="ECO:0000259" key="6">
    <source>
        <dbReference type="Pfam" id="PF02880"/>
    </source>
</evidence>
<dbReference type="EMBL" id="JAOL01000122">
    <property type="protein sequence ID" value="EUA89339.1"/>
    <property type="molecule type" value="Genomic_DNA"/>
</dbReference>
<protein>
    <submittedName>
        <fullName evidence="7">Phosphoglucomutase/phosphomannomutase, C-terminal domain protein</fullName>
    </submittedName>
</protein>
<organism evidence="7 8">
    <name type="scientific">Mycobacterium ulcerans str. Harvey</name>
    <dbReference type="NCBI Taxonomy" id="1299332"/>
    <lineage>
        <taxon>Bacteria</taxon>
        <taxon>Bacillati</taxon>
        <taxon>Actinomycetota</taxon>
        <taxon>Actinomycetes</taxon>
        <taxon>Mycobacteriales</taxon>
        <taxon>Mycobacteriaceae</taxon>
        <taxon>Mycobacterium</taxon>
        <taxon>Mycobacterium ulcerans group</taxon>
    </lineage>
</organism>
<dbReference type="InterPro" id="IPR005845">
    <property type="entry name" value="A-D-PHexomutase_a/b/a-II"/>
</dbReference>
<evidence type="ECO:0000313" key="7">
    <source>
        <dbReference type="EMBL" id="EUA89339.1"/>
    </source>
</evidence>